<proteinExistence type="predicted"/>
<name>A0ABR2KH12_9EUKA</name>
<dbReference type="Proteomes" id="UP001470230">
    <property type="component" value="Unassembled WGS sequence"/>
</dbReference>
<feature type="domain" description="DDE-1" evidence="1">
    <location>
        <begin position="24"/>
        <end position="148"/>
    </location>
</feature>
<organism evidence="2 3">
    <name type="scientific">Tritrichomonas musculus</name>
    <dbReference type="NCBI Taxonomy" id="1915356"/>
    <lineage>
        <taxon>Eukaryota</taxon>
        <taxon>Metamonada</taxon>
        <taxon>Parabasalia</taxon>
        <taxon>Tritrichomonadida</taxon>
        <taxon>Tritrichomonadidae</taxon>
        <taxon>Tritrichomonas</taxon>
    </lineage>
</organism>
<dbReference type="InterPro" id="IPR004875">
    <property type="entry name" value="DDE_SF_endonuclease_dom"/>
</dbReference>
<gene>
    <name evidence="2" type="ORF">M9Y10_035150</name>
</gene>
<comment type="caution">
    <text evidence="2">The sequence shown here is derived from an EMBL/GenBank/DDBJ whole genome shotgun (WGS) entry which is preliminary data.</text>
</comment>
<protein>
    <recommendedName>
        <fullName evidence="1">DDE-1 domain-containing protein</fullName>
    </recommendedName>
</protein>
<dbReference type="EMBL" id="JAPFFF010000005">
    <property type="protein sequence ID" value="KAK8890374.1"/>
    <property type="molecule type" value="Genomic_DNA"/>
</dbReference>
<accession>A0ABR2KH12</accession>
<evidence type="ECO:0000313" key="2">
    <source>
        <dbReference type="EMBL" id="KAK8890374.1"/>
    </source>
</evidence>
<keyword evidence="3" id="KW-1185">Reference proteome</keyword>
<evidence type="ECO:0000313" key="3">
    <source>
        <dbReference type="Proteomes" id="UP001470230"/>
    </source>
</evidence>
<sequence length="148" mass="16870">MNVIFPSSCTDATTKILVRRQCKRSTLVHCTCADGTMTKPLLIIPRKTLDSVLLKRLTCNNIMIKYQDKGFAKNTDFIRTWLEEIFLPTIQQKWNEENQRGGFSGDAILILDGFSAHAKAFSQIDLTNYHLKLVYLVPHSSHLCQPLD</sequence>
<reference evidence="2 3" key="1">
    <citation type="submission" date="2024-04" db="EMBL/GenBank/DDBJ databases">
        <title>Tritrichomonas musculus Genome.</title>
        <authorList>
            <person name="Alves-Ferreira E."/>
            <person name="Grigg M."/>
            <person name="Lorenzi H."/>
            <person name="Galac M."/>
        </authorList>
    </citation>
    <scope>NUCLEOTIDE SEQUENCE [LARGE SCALE GENOMIC DNA]</scope>
    <source>
        <strain evidence="2 3">EAF2021</strain>
    </source>
</reference>
<dbReference type="Pfam" id="PF03184">
    <property type="entry name" value="DDE_1"/>
    <property type="match status" value="1"/>
</dbReference>
<evidence type="ECO:0000259" key="1">
    <source>
        <dbReference type="Pfam" id="PF03184"/>
    </source>
</evidence>